<feature type="compositionally biased region" description="Basic and acidic residues" evidence="1">
    <location>
        <begin position="1"/>
        <end position="47"/>
    </location>
</feature>
<dbReference type="Proteomes" id="UP000600171">
    <property type="component" value="Unassembled WGS sequence"/>
</dbReference>
<reference evidence="2 3" key="1">
    <citation type="journal article" date="2014" name="Int. J. Syst. Evol. Microbiol.">
        <title>Complete genome sequence of Corynebacterium casei LMG S-19264T (=DSM 44701T), isolated from a smear-ripened cheese.</title>
        <authorList>
            <consortium name="US DOE Joint Genome Institute (JGI-PGF)"/>
            <person name="Walter F."/>
            <person name="Albersmeier A."/>
            <person name="Kalinowski J."/>
            <person name="Ruckert C."/>
        </authorList>
    </citation>
    <scope>NUCLEOTIDE SEQUENCE [LARGE SCALE GENOMIC DNA]</scope>
    <source>
        <strain evidence="2 3">CCM 8669</strain>
    </source>
</reference>
<evidence type="ECO:0000256" key="1">
    <source>
        <dbReference type="SAM" id="MobiDB-lite"/>
    </source>
</evidence>
<sequence length="55" mass="5741">MNLDGIKDKANQGIDSGKDAVNEKAGKDVVNDDHTQKAKDVAGEKIDGLGGKFGK</sequence>
<evidence type="ECO:0000313" key="2">
    <source>
        <dbReference type="EMBL" id="GGH66464.1"/>
    </source>
</evidence>
<evidence type="ECO:0000313" key="3">
    <source>
        <dbReference type="Proteomes" id="UP000600171"/>
    </source>
</evidence>
<dbReference type="AlphaFoldDB" id="A0A917MVN7"/>
<proteinExistence type="predicted"/>
<dbReference type="EMBL" id="BMDC01000004">
    <property type="protein sequence ID" value="GGH66464.1"/>
    <property type="molecule type" value="Genomic_DNA"/>
</dbReference>
<accession>A0A917MVN7</accession>
<comment type="caution">
    <text evidence="2">The sequence shown here is derived from an EMBL/GenBank/DDBJ whole genome shotgun (WGS) entry which is preliminary data.</text>
</comment>
<protein>
    <submittedName>
        <fullName evidence="2">Uncharacterized protein</fullName>
    </submittedName>
</protein>
<gene>
    <name evidence="2" type="ORF">GCM10007359_20650</name>
</gene>
<feature type="region of interest" description="Disordered" evidence="1">
    <location>
        <begin position="1"/>
        <end position="55"/>
    </location>
</feature>
<name>A0A917MVN7_9MICC</name>
<organism evidence="2 3">
    <name type="scientific">Rothia aerolata</name>
    <dbReference type="NCBI Taxonomy" id="1812262"/>
    <lineage>
        <taxon>Bacteria</taxon>
        <taxon>Bacillati</taxon>
        <taxon>Actinomycetota</taxon>
        <taxon>Actinomycetes</taxon>
        <taxon>Micrococcales</taxon>
        <taxon>Micrococcaceae</taxon>
        <taxon>Rothia</taxon>
    </lineage>
</organism>
<dbReference type="RefSeq" id="WP_188360292.1">
    <property type="nucleotide sequence ID" value="NZ_BMDC01000004.1"/>
</dbReference>
<keyword evidence="3" id="KW-1185">Reference proteome</keyword>